<keyword evidence="2" id="KW-0813">Transport</keyword>
<evidence type="ECO:0000256" key="2">
    <source>
        <dbReference type="ARBA" id="ARBA00022448"/>
    </source>
</evidence>
<evidence type="ECO:0000256" key="5">
    <source>
        <dbReference type="ARBA" id="ARBA00022989"/>
    </source>
</evidence>
<name>A0A1D8U262_9CYAN</name>
<dbReference type="RefSeq" id="WP_070396365.1">
    <property type="nucleotide sequence ID" value="NZ_CP017599.1"/>
</dbReference>
<evidence type="ECO:0000313" key="8">
    <source>
        <dbReference type="EMBL" id="AOX03999.1"/>
    </source>
</evidence>
<protein>
    <submittedName>
        <fullName evidence="8">Cobalamin biosynthesis protein CbiM</fullName>
    </submittedName>
</protein>
<dbReference type="InterPro" id="IPR002751">
    <property type="entry name" value="CbiM/NikMN"/>
</dbReference>
<feature type="transmembrane region" description="Helical" evidence="7">
    <location>
        <begin position="6"/>
        <end position="28"/>
    </location>
</feature>
<dbReference type="Proteomes" id="UP000177870">
    <property type="component" value="Chromosome"/>
</dbReference>
<reference evidence="9" key="1">
    <citation type="submission" date="2016-10" db="EMBL/GenBank/DDBJ databases">
        <title>Comparative genomics uncovers the prolific and rare metabolic potential of the cyanobacterial genus Moorea.</title>
        <authorList>
            <person name="Leao T."/>
            <person name="Castelao G."/>
            <person name="Korobeynikov A."/>
            <person name="Monroe E.A."/>
            <person name="Podell S."/>
            <person name="Glukhov E."/>
            <person name="Allen E."/>
            <person name="Gerwick W.H."/>
            <person name="Gerwick L."/>
        </authorList>
    </citation>
    <scope>NUCLEOTIDE SEQUENCE [LARGE SCALE GENOMIC DNA]</scope>
    <source>
        <strain evidence="9">PAL-8-15-08-1</strain>
    </source>
</reference>
<evidence type="ECO:0000256" key="3">
    <source>
        <dbReference type="ARBA" id="ARBA00022475"/>
    </source>
</evidence>
<proteinExistence type="predicted"/>
<dbReference type="PANTHER" id="PTHR34229">
    <property type="entry name" value="METAL TRANSPORT PROTEIN HI_1621-RELATED"/>
    <property type="match status" value="1"/>
</dbReference>
<dbReference type="GO" id="GO:0005886">
    <property type="term" value="C:plasma membrane"/>
    <property type="evidence" value="ECO:0007669"/>
    <property type="project" value="UniProtKB-SubCell"/>
</dbReference>
<dbReference type="Gene3D" id="1.10.1760.20">
    <property type="match status" value="1"/>
</dbReference>
<feature type="transmembrane region" description="Helical" evidence="7">
    <location>
        <begin position="40"/>
        <end position="61"/>
    </location>
</feature>
<feature type="transmembrane region" description="Helical" evidence="7">
    <location>
        <begin position="135"/>
        <end position="164"/>
    </location>
</feature>
<dbReference type="Pfam" id="PF01891">
    <property type="entry name" value="CbiM"/>
    <property type="match status" value="1"/>
</dbReference>
<keyword evidence="4 7" id="KW-0812">Transmembrane</keyword>
<keyword evidence="3" id="KW-1003">Cell membrane</keyword>
<evidence type="ECO:0000313" key="9">
    <source>
        <dbReference type="Proteomes" id="UP000177870"/>
    </source>
</evidence>
<evidence type="ECO:0000256" key="1">
    <source>
        <dbReference type="ARBA" id="ARBA00004651"/>
    </source>
</evidence>
<comment type="subcellular location">
    <subcellularLocation>
        <location evidence="1">Cell membrane</location>
        <topology evidence="1">Multi-pass membrane protein</topology>
    </subcellularLocation>
</comment>
<dbReference type="KEGG" id="mpro:BJP34_35310"/>
<evidence type="ECO:0000256" key="4">
    <source>
        <dbReference type="ARBA" id="ARBA00022692"/>
    </source>
</evidence>
<keyword evidence="5 7" id="KW-1133">Transmembrane helix</keyword>
<dbReference type="STRING" id="1458985.BJP34_35310"/>
<organism evidence="8 9">
    <name type="scientific">Moorena producens PAL-8-15-08-1</name>
    <dbReference type="NCBI Taxonomy" id="1458985"/>
    <lineage>
        <taxon>Bacteria</taxon>
        <taxon>Bacillati</taxon>
        <taxon>Cyanobacteriota</taxon>
        <taxon>Cyanophyceae</taxon>
        <taxon>Coleofasciculales</taxon>
        <taxon>Coleofasciculaceae</taxon>
        <taxon>Moorena</taxon>
    </lineage>
</organism>
<sequence>MHIPDGILPASVCLAGYAATGGLTWYALRRIDQHKNPQEAIPRASLLTAAFFVASSIHLPIPPASVHFVLNGLLGAILGYYAVPAILIGLFFQAVMFQHGGLSTLGINAAMMGVSAILAYHLFQLRRVFGKGNRIVTAIFSFLAGAAGLGVATLIFFVLVITNIPANFNVAAERTAIYGLMVAHIPLMVIEGSFSAAVVLFLQRVQPELLGESGRGSKYNIKSQK</sequence>
<keyword evidence="6 7" id="KW-0472">Membrane</keyword>
<dbReference type="NCBIfam" id="NF004906">
    <property type="entry name" value="PRK06265.2-1"/>
    <property type="match status" value="1"/>
</dbReference>
<dbReference type="GO" id="GO:0000041">
    <property type="term" value="P:transition metal ion transport"/>
    <property type="evidence" value="ECO:0007669"/>
    <property type="project" value="InterPro"/>
</dbReference>
<gene>
    <name evidence="8" type="ORF">BJP34_35310</name>
</gene>
<feature type="transmembrane region" description="Helical" evidence="7">
    <location>
        <begin position="104"/>
        <end position="123"/>
    </location>
</feature>
<dbReference type="EMBL" id="CP017599">
    <property type="protein sequence ID" value="AOX03999.1"/>
    <property type="molecule type" value="Genomic_DNA"/>
</dbReference>
<dbReference type="AlphaFoldDB" id="A0A1D8U262"/>
<evidence type="ECO:0000256" key="7">
    <source>
        <dbReference type="SAM" id="Phobius"/>
    </source>
</evidence>
<feature type="transmembrane region" description="Helical" evidence="7">
    <location>
        <begin position="176"/>
        <end position="202"/>
    </location>
</feature>
<dbReference type="PANTHER" id="PTHR34229:SF1">
    <property type="entry name" value="METAL TRANSPORT PROTEIN HI_1621-RELATED"/>
    <property type="match status" value="1"/>
</dbReference>
<evidence type="ECO:0000256" key="6">
    <source>
        <dbReference type="ARBA" id="ARBA00023136"/>
    </source>
</evidence>
<accession>A0A1D8U262</accession>
<feature type="transmembrane region" description="Helical" evidence="7">
    <location>
        <begin position="73"/>
        <end position="92"/>
    </location>
</feature>
<dbReference type="OrthoDB" id="9809846at2"/>